<proteinExistence type="predicted"/>
<protein>
    <submittedName>
        <fullName evidence="2">Uncharacterized protein</fullName>
    </submittedName>
</protein>
<dbReference type="AlphaFoldDB" id="A0A7S3Z5Y7"/>
<feature type="chain" id="PRO_5031178472" evidence="1">
    <location>
        <begin position="19"/>
        <end position="259"/>
    </location>
</feature>
<evidence type="ECO:0000256" key="1">
    <source>
        <dbReference type="SAM" id="SignalP"/>
    </source>
</evidence>
<evidence type="ECO:0000313" key="2">
    <source>
        <dbReference type="EMBL" id="CAE0672833.1"/>
    </source>
</evidence>
<keyword evidence="1" id="KW-0732">Signal</keyword>
<reference evidence="2" key="1">
    <citation type="submission" date="2021-01" db="EMBL/GenBank/DDBJ databases">
        <authorList>
            <person name="Corre E."/>
            <person name="Pelletier E."/>
            <person name="Niang G."/>
            <person name="Scheremetjew M."/>
            <person name="Finn R."/>
            <person name="Kale V."/>
            <person name="Holt S."/>
            <person name="Cochrane G."/>
            <person name="Meng A."/>
            <person name="Brown T."/>
            <person name="Cohen L."/>
        </authorList>
    </citation>
    <scope>NUCLEOTIDE SEQUENCE</scope>
    <source>
        <strain evidence="2">CCCM811</strain>
    </source>
</reference>
<organism evidence="2">
    <name type="scientific">Lotharella globosa</name>
    <dbReference type="NCBI Taxonomy" id="91324"/>
    <lineage>
        <taxon>Eukaryota</taxon>
        <taxon>Sar</taxon>
        <taxon>Rhizaria</taxon>
        <taxon>Cercozoa</taxon>
        <taxon>Chlorarachniophyceae</taxon>
        <taxon>Lotharella</taxon>
    </lineage>
</organism>
<accession>A0A7S3Z5Y7</accession>
<name>A0A7S3Z5Y7_9EUKA</name>
<sequence length="259" mass="28195">MKLSSVFFALAALPFSSAFPFSLCGLRVQHTQLARVGDTRTVTAQATIRNDGFFTSSDVTISSSQLGGTTNLGAVRPFGSTKTFVKSFTMPEDVSCEKFSLRLQSDYCDETVAFPSICVDDEDKPDETEVSKPSHEVSLMGGYKLKYPQSFKVVNLNQKGDNDDAPRVAAGVVLQNKKSGVTISGHLSIIYKDGTQSGKIPVSGVTDSNGRVRFVEHLDKPVQRFKIVVLNSNPPFVCKSQYPNEPYLENCSLRGDGDS</sequence>
<gene>
    <name evidence="2" type="ORF">LGLO00237_LOCUS24484</name>
</gene>
<dbReference type="EMBL" id="HBIV01034326">
    <property type="protein sequence ID" value="CAE0672833.1"/>
    <property type="molecule type" value="Transcribed_RNA"/>
</dbReference>
<feature type="signal peptide" evidence="1">
    <location>
        <begin position="1"/>
        <end position="18"/>
    </location>
</feature>